<dbReference type="InterPro" id="IPR027417">
    <property type="entry name" value="P-loop_NTPase"/>
</dbReference>
<dbReference type="PANTHER" id="PTHR43790:SF9">
    <property type="entry name" value="GALACTOFURANOSE TRANSPORTER ATP-BINDING PROTEIN YTFR"/>
    <property type="match status" value="1"/>
</dbReference>
<dbReference type="SUPFAM" id="SSF52540">
    <property type="entry name" value="P-loop containing nucleoside triphosphate hydrolases"/>
    <property type="match status" value="2"/>
</dbReference>
<keyword evidence="10" id="KW-0472">Membrane</keyword>
<dbReference type="PROSITE" id="PS50893">
    <property type="entry name" value="ABC_TRANSPORTER_2"/>
    <property type="match status" value="2"/>
</dbReference>
<dbReference type="InterPro" id="IPR050107">
    <property type="entry name" value="ABC_carbohydrate_import_ATPase"/>
</dbReference>
<keyword evidence="8 12" id="KW-0067">ATP-binding</keyword>
<organism evidence="12 13">
    <name type="scientific">Aureimonas endophytica</name>
    <dbReference type="NCBI Taxonomy" id="2027858"/>
    <lineage>
        <taxon>Bacteria</taxon>
        <taxon>Pseudomonadati</taxon>
        <taxon>Pseudomonadota</taxon>
        <taxon>Alphaproteobacteria</taxon>
        <taxon>Hyphomicrobiales</taxon>
        <taxon>Aurantimonadaceae</taxon>
        <taxon>Aureimonas</taxon>
    </lineage>
</organism>
<dbReference type="InterPro" id="IPR003593">
    <property type="entry name" value="AAA+_ATPase"/>
</dbReference>
<evidence type="ECO:0000256" key="7">
    <source>
        <dbReference type="ARBA" id="ARBA00022741"/>
    </source>
</evidence>
<evidence type="ECO:0000256" key="5">
    <source>
        <dbReference type="ARBA" id="ARBA00022597"/>
    </source>
</evidence>
<dbReference type="PROSITE" id="PS00211">
    <property type="entry name" value="ABC_TRANSPORTER_1"/>
    <property type="match status" value="1"/>
</dbReference>
<dbReference type="InterPro" id="IPR017871">
    <property type="entry name" value="ABC_transporter-like_CS"/>
</dbReference>
<proteinExistence type="inferred from homology"/>
<dbReference type="GO" id="GO:0005524">
    <property type="term" value="F:ATP binding"/>
    <property type="evidence" value="ECO:0007669"/>
    <property type="project" value="UniProtKB-KW"/>
</dbReference>
<dbReference type="FunFam" id="3.40.50.300:FF:000127">
    <property type="entry name" value="Ribose import ATP-binding protein RbsA"/>
    <property type="match status" value="1"/>
</dbReference>
<reference evidence="12" key="1">
    <citation type="journal article" date="2014" name="Int. J. Syst. Evol. Microbiol.">
        <title>Complete genome sequence of Corynebacterium casei LMG S-19264T (=DSM 44701T), isolated from a smear-ripened cheese.</title>
        <authorList>
            <consortium name="US DOE Joint Genome Institute (JGI-PGF)"/>
            <person name="Walter F."/>
            <person name="Albersmeier A."/>
            <person name="Kalinowski J."/>
            <person name="Ruckert C."/>
        </authorList>
    </citation>
    <scope>NUCLEOTIDE SEQUENCE</scope>
    <source>
        <strain evidence="12">CGMCC 1.15367</strain>
    </source>
</reference>
<comment type="caution">
    <text evidence="12">The sequence shown here is derived from an EMBL/GenBank/DDBJ whole genome shotgun (WGS) entry which is preliminary data.</text>
</comment>
<evidence type="ECO:0000256" key="8">
    <source>
        <dbReference type="ARBA" id="ARBA00022840"/>
    </source>
</evidence>
<dbReference type="Proteomes" id="UP000644699">
    <property type="component" value="Unassembled WGS sequence"/>
</dbReference>
<evidence type="ECO:0000256" key="10">
    <source>
        <dbReference type="ARBA" id="ARBA00023136"/>
    </source>
</evidence>
<evidence type="ECO:0000256" key="1">
    <source>
        <dbReference type="ARBA" id="ARBA00004202"/>
    </source>
</evidence>
<keyword evidence="7" id="KW-0547">Nucleotide-binding</keyword>
<comment type="subcellular location">
    <subcellularLocation>
        <location evidence="1">Cell membrane</location>
        <topology evidence="1">Peripheral membrane protein</topology>
    </subcellularLocation>
</comment>
<dbReference type="Gene3D" id="3.40.50.300">
    <property type="entry name" value="P-loop containing nucleotide triphosphate hydrolases"/>
    <property type="match status" value="2"/>
</dbReference>
<keyword evidence="5" id="KW-0762">Sugar transport</keyword>
<keyword evidence="4" id="KW-1003">Cell membrane</keyword>
<evidence type="ECO:0000259" key="11">
    <source>
        <dbReference type="PROSITE" id="PS50893"/>
    </source>
</evidence>
<dbReference type="RefSeq" id="WP_188910235.1">
    <property type="nucleotide sequence ID" value="NZ_BMIQ01000005.1"/>
</dbReference>
<reference evidence="12" key="2">
    <citation type="submission" date="2020-09" db="EMBL/GenBank/DDBJ databases">
        <authorList>
            <person name="Sun Q."/>
            <person name="Zhou Y."/>
        </authorList>
    </citation>
    <scope>NUCLEOTIDE SEQUENCE</scope>
    <source>
        <strain evidence="12">CGMCC 1.15367</strain>
    </source>
</reference>
<sequence length="508" mass="53996">MSAALAHAPMPTDAANPAGGLTIRGIAKSFGPVRVLESIDLDIRPGECIAVLGENGAGKSTLSSIIAGVVPPSAGAMTWNGAPYAPRSPAEALSQGIGLIHQEMRLLPELSIAENVFVGRLLMKNGRVDRAEMVRRAEIQLRRLGLDVPATAKVGTLKVAAQQQVEIAKALTLEARLLIFDEPTAALGGDETDRLFEQIHRLKAEGVASVYISHRLEEIARIADRIAVLRDGRLIAVHETSAVPVRQLVEEMVGRSVDRLFPELPAPQPREVLAVSNLTAAAGAFRDISFSVRAGEILGIAGIVGAGRTELVRAIAGVDALAGGEVRLEDRPLRLTQPRDAMEAGIVLVPEDRKAQGLLLKQTIENNVAVGNFDLIGSGGWVRPTDKRAFAEKAIAAMGVKGRPEQLAGRLSGGNQQKVVIAKWLARNPKLFIMDEPTRGVDVGARAQIYAAIVALARSGMAVIVVSSDLEEVIGLSHRVMVLSRGQNRGILERGAATHVAIMERATT</sequence>
<dbReference type="CDD" id="cd03215">
    <property type="entry name" value="ABC_Carb_Monos_II"/>
    <property type="match status" value="1"/>
</dbReference>
<dbReference type="AlphaFoldDB" id="A0A917E721"/>
<protein>
    <submittedName>
        <fullName evidence="12">Ribose ABC transporter ATP-binding protein</fullName>
    </submittedName>
</protein>
<feature type="domain" description="ABC transporter" evidence="11">
    <location>
        <begin position="270"/>
        <end position="504"/>
    </location>
</feature>
<evidence type="ECO:0000313" key="12">
    <source>
        <dbReference type="EMBL" id="GGE10547.1"/>
    </source>
</evidence>
<evidence type="ECO:0000313" key="13">
    <source>
        <dbReference type="Proteomes" id="UP000644699"/>
    </source>
</evidence>
<evidence type="ECO:0000256" key="2">
    <source>
        <dbReference type="ARBA" id="ARBA00005417"/>
    </source>
</evidence>
<dbReference type="SMART" id="SM00382">
    <property type="entry name" value="AAA"/>
    <property type="match status" value="2"/>
</dbReference>
<dbReference type="EMBL" id="BMIQ01000005">
    <property type="protein sequence ID" value="GGE10547.1"/>
    <property type="molecule type" value="Genomic_DNA"/>
</dbReference>
<evidence type="ECO:0000256" key="3">
    <source>
        <dbReference type="ARBA" id="ARBA00022448"/>
    </source>
</evidence>
<accession>A0A917E721</accession>
<comment type="similarity">
    <text evidence="2">Belongs to the ABC transporter superfamily.</text>
</comment>
<gene>
    <name evidence="12" type="primary">rbsA-2</name>
    <name evidence="12" type="ORF">GCM10011390_32000</name>
</gene>
<dbReference type="CDD" id="cd03216">
    <property type="entry name" value="ABC_Carb_Monos_I"/>
    <property type="match status" value="1"/>
</dbReference>
<dbReference type="GO" id="GO:0005886">
    <property type="term" value="C:plasma membrane"/>
    <property type="evidence" value="ECO:0007669"/>
    <property type="project" value="UniProtKB-SubCell"/>
</dbReference>
<keyword evidence="6" id="KW-0677">Repeat</keyword>
<keyword evidence="3" id="KW-0813">Transport</keyword>
<dbReference type="PANTHER" id="PTHR43790">
    <property type="entry name" value="CARBOHYDRATE TRANSPORT ATP-BINDING PROTEIN MG119-RELATED"/>
    <property type="match status" value="1"/>
</dbReference>
<evidence type="ECO:0000256" key="6">
    <source>
        <dbReference type="ARBA" id="ARBA00022737"/>
    </source>
</evidence>
<evidence type="ECO:0000256" key="4">
    <source>
        <dbReference type="ARBA" id="ARBA00022475"/>
    </source>
</evidence>
<dbReference type="Pfam" id="PF00005">
    <property type="entry name" value="ABC_tran"/>
    <property type="match status" value="2"/>
</dbReference>
<dbReference type="GO" id="GO:0016887">
    <property type="term" value="F:ATP hydrolysis activity"/>
    <property type="evidence" value="ECO:0007669"/>
    <property type="project" value="InterPro"/>
</dbReference>
<feature type="domain" description="ABC transporter" evidence="11">
    <location>
        <begin position="21"/>
        <end position="256"/>
    </location>
</feature>
<name>A0A917E721_9HYPH</name>
<keyword evidence="13" id="KW-1185">Reference proteome</keyword>
<dbReference type="InterPro" id="IPR003439">
    <property type="entry name" value="ABC_transporter-like_ATP-bd"/>
</dbReference>
<keyword evidence="9" id="KW-1278">Translocase</keyword>
<evidence type="ECO:0000256" key="9">
    <source>
        <dbReference type="ARBA" id="ARBA00022967"/>
    </source>
</evidence>